<reference evidence="1 2" key="1">
    <citation type="journal article" date="2020" name="Cell">
        <title>Large-Scale Comparative Analyses of Tick Genomes Elucidate Their Genetic Diversity and Vector Capacities.</title>
        <authorList>
            <consortium name="Tick Genome and Microbiome Consortium (TIGMIC)"/>
            <person name="Jia N."/>
            <person name="Wang J."/>
            <person name="Shi W."/>
            <person name="Du L."/>
            <person name="Sun Y."/>
            <person name="Zhan W."/>
            <person name="Jiang J.F."/>
            <person name="Wang Q."/>
            <person name="Zhang B."/>
            <person name="Ji P."/>
            <person name="Bell-Sakyi L."/>
            <person name="Cui X.M."/>
            <person name="Yuan T.T."/>
            <person name="Jiang B.G."/>
            <person name="Yang W.F."/>
            <person name="Lam T.T."/>
            <person name="Chang Q.C."/>
            <person name="Ding S.J."/>
            <person name="Wang X.J."/>
            <person name="Zhu J.G."/>
            <person name="Ruan X.D."/>
            <person name="Zhao L."/>
            <person name="Wei J.T."/>
            <person name="Ye R.Z."/>
            <person name="Que T.C."/>
            <person name="Du C.H."/>
            <person name="Zhou Y.H."/>
            <person name="Cheng J.X."/>
            <person name="Dai P.F."/>
            <person name="Guo W.B."/>
            <person name="Han X.H."/>
            <person name="Huang E.J."/>
            <person name="Li L.F."/>
            <person name="Wei W."/>
            <person name="Gao Y.C."/>
            <person name="Liu J.Z."/>
            <person name="Shao H.Z."/>
            <person name="Wang X."/>
            <person name="Wang C.C."/>
            <person name="Yang T.C."/>
            <person name="Huo Q.B."/>
            <person name="Li W."/>
            <person name="Chen H.Y."/>
            <person name="Chen S.E."/>
            <person name="Zhou L.G."/>
            <person name="Ni X.B."/>
            <person name="Tian J.H."/>
            <person name="Sheng Y."/>
            <person name="Liu T."/>
            <person name="Pan Y.S."/>
            <person name="Xia L.Y."/>
            <person name="Li J."/>
            <person name="Zhao F."/>
            <person name="Cao W.C."/>
        </authorList>
    </citation>
    <scope>NUCLEOTIDE SEQUENCE [LARGE SCALE GENOMIC DNA]</scope>
    <source>
        <strain evidence="1">HaeL-2018</strain>
    </source>
</reference>
<evidence type="ECO:0000313" key="1">
    <source>
        <dbReference type="EMBL" id="KAH9378002.1"/>
    </source>
</evidence>
<dbReference type="VEuPathDB" id="VectorBase:HLOH_056436"/>
<dbReference type="Proteomes" id="UP000821853">
    <property type="component" value="Unassembled WGS sequence"/>
</dbReference>
<gene>
    <name evidence="1" type="ORF">HPB48_000213</name>
</gene>
<organism evidence="1 2">
    <name type="scientific">Haemaphysalis longicornis</name>
    <name type="common">Bush tick</name>
    <dbReference type="NCBI Taxonomy" id="44386"/>
    <lineage>
        <taxon>Eukaryota</taxon>
        <taxon>Metazoa</taxon>
        <taxon>Ecdysozoa</taxon>
        <taxon>Arthropoda</taxon>
        <taxon>Chelicerata</taxon>
        <taxon>Arachnida</taxon>
        <taxon>Acari</taxon>
        <taxon>Parasitiformes</taxon>
        <taxon>Ixodida</taxon>
        <taxon>Ixodoidea</taxon>
        <taxon>Ixodidae</taxon>
        <taxon>Haemaphysalinae</taxon>
        <taxon>Haemaphysalis</taxon>
    </lineage>
</organism>
<dbReference type="AlphaFoldDB" id="A0A9J6GRG5"/>
<accession>A0A9J6GRG5</accession>
<dbReference type="OrthoDB" id="5957110at2759"/>
<keyword evidence="2" id="KW-1185">Reference proteome</keyword>
<comment type="caution">
    <text evidence="1">The sequence shown here is derived from an EMBL/GenBank/DDBJ whole genome shotgun (WGS) entry which is preliminary data.</text>
</comment>
<name>A0A9J6GRG5_HAELO</name>
<protein>
    <submittedName>
        <fullName evidence="1">Uncharacterized protein</fullName>
    </submittedName>
</protein>
<proteinExistence type="predicted"/>
<evidence type="ECO:0000313" key="2">
    <source>
        <dbReference type="Proteomes" id="UP000821853"/>
    </source>
</evidence>
<dbReference type="OMA" id="SANSEWH"/>
<dbReference type="EMBL" id="JABSTR010000008">
    <property type="protein sequence ID" value="KAH9378002.1"/>
    <property type="molecule type" value="Genomic_DNA"/>
</dbReference>
<dbReference type="InterPro" id="IPR011604">
    <property type="entry name" value="PDDEXK-like_dom_sf"/>
</dbReference>
<dbReference type="Gene3D" id="3.90.320.10">
    <property type="match status" value="1"/>
</dbReference>
<sequence>MPLTRVCKRKKSEKLPHGHKAFEQDIPDFARKVAREDPELVLHCYRNGRPAPLQNVSSVACTEGLHSKCLLLCDEYFQRGVPLTAAERQELCERTVGQSANSEWHKERAGRLTASNFRTVLHCHQPDGLLKECVVSKTKAAEARLPPTVQPQN</sequence>